<dbReference type="Pfam" id="PF00581">
    <property type="entry name" value="Rhodanese"/>
    <property type="match status" value="2"/>
</dbReference>
<dbReference type="InterPro" id="IPR036873">
    <property type="entry name" value="Rhodanese-like_dom_sf"/>
</dbReference>
<sequence length="470" mass="52104">MLLRYVYNDKLAHASYLVGCQATGEAIVVDPGQNIEPYLKLAKEQGVRIVAATETHIHADFVSGARELAKREGAKLYLSDEGDENWKYQYLNDVPHQLVKDGDTFKIGNLIFQVMHTPGHTPESISFLLTDTGGGADKPMGIFSGDFVFVGDVGRPDLLEKAAGVQGSSDIGARQMFNSLKRFKELPDYLQLWPAHGAGSACGKALGAVPSSTVGYEKMFNWALSYEDENEFVKALLDGQPAPPKYFAMMKKVNKEGPMVTGEMNEPQMFEASKEKIEQLLDEQAVILDIRSNAAFADGHIPGTLNIPLNKSFTTWAGWLLSYTRPLYVLADPNKTEEIKRDLYSIGFFNINGFIDSSVLKQYQNLQTYENKKPAELAEAILNNEVHVIDVRNDSEWNEGHLPNAQHIMLGYLEDRLETVPKDKTIVMQCKGGGRSAIASSVMQAHGITSIINLEGGYDAWVQQGYRVEN</sequence>
<evidence type="ECO:0000313" key="7">
    <source>
        <dbReference type="Proteomes" id="UP001310386"/>
    </source>
</evidence>
<dbReference type="Pfam" id="PF00753">
    <property type="entry name" value="Lactamase_B"/>
    <property type="match status" value="1"/>
</dbReference>
<accession>A0ABU5ZJB2</accession>
<dbReference type="PROSITE" id="PS50206">
    <property type="entry name" value="RHODANESE_3"/>
    <property type="match status" value="2"/>
</dbReference>
<dbReference type="PANTHER" id="PTHR43084:SF1">
    <property type="entry name" value="PERSULFIDE DIOXYGENASE ETHE1, MITOCHONDRIAL"/>
    <property type="match status" value="1"/>
</dbReference>
<reference evidence="6" key="1">
    <citation type="submission" date="2023-12" db="EMBL/GenBank/DDBJ databases">
        <title>Fervidustalea candida gen. nov., sp. nov., a novel member of the family Paenibacillaceae isolated from a geothermal area.</title>
        <authorList>
            <person name="Li W.-J."/>
            <person name="Jiao J.-Y."/>
            <person name="Chen Y."/>
        </authorList>
    </citation>
    <scope>NUCLEOTIDE SEQUENCE</scope>
    <source>
        <strain evidence="6">SYSU GA230002</strain>
    </source>
</reference>
<proteinExistence type="predicted"/>
<dbReference type="CDD" id="cd07724">
    <property type="entry name" value="POD-like_MBL-fold"/>
    <property type="match status" value="1"/>
</dbReference>
<keyword evidence="7" id="KW-1185">Reference proteome</keyword>
<dbReference type="SMART" id="SM00450">
    <property type="entry name" value="RHOD"/>
    <property type="match status" value="1"/>
</dbReference>
<comment type="caution">
    <text evidence="6">The sequence shown here is derived from an EMBL/GenBank/DDBJ whole genome shotgun (WGS) entry which is preliminary data.</text>
</comment>
<dbReference type="CDD" id="cd00158">
    <property type="entry name" value="RHOD"/>
    <property type="match status" value="1"/>
</dbReference>
<comment type="catalytic activity">
    <reaction evidence="4">
        <text>3',5'-cyclic UMP + H2O = UMP + H(+)</text>
        <dbReference type="Rhea" id="RHEA:70575"/>
        <dbReference type="ChEBI" id="CHEBI:15377"/>
        <dbReference type="ChEBI" id="CHEBI:15378"/>
        <dbReference type="ChEBI" id="CHEBI:57865"/>
        <dbReference type="ChEBI" id="CHEBI:184387"/>
    </reaction>
    <physiologicalReaction direction="left-to-right" evidence="4">
        <dbReference type="Rhea" id="RHEA:70576"/>
    </physiologicalReaction>
</comment>
<dbReference type="InterPro" id="IPR001763">
    <property type="entry name" value="Rhodanese-like_dom"/>
</dbReference>
<dbReference type="SUPFAM" id="SSF56281">
    <property type="entry name" value="Metallo-hydrolase/oxidoreductase"/>
    <property type="match status" value="1"/>
</dbReference>
<name>A0ABU5ZJB2_9BACL</name>
<dbReference type="InterPro" id="IPR044528">
    <property type="entry name" value="POD-like_MBL-fold"/>
</dbReference>
<evidence type="ECO:0000256" key="4">
    <source>
        <dbReference type="ARBA" id="ARBA00048505"/>
    </source>
</evidence>
<protein>
    <submittedName>
        <fullName evidence="6">MBL fold metallo-hydrolase</fullName>
    </submittedName>
</protein>
<dbReference type="PANTHER" id="PTHR43084">
    <property type="entry name" value="PERSULFIDE DIOXYGENASE ETHE1"/>
    <property type="match status" value="1"/>
</dbReference>
<evidence type="ECO:0000256" key="2">
    <source>
        <dbReference type="ARBA" id="ARBA00034221"/>
    </source>
</evidence>
<keyword evidence="1" id="KW-0479">Metal-binding</keyword>
<dbReference type="SMART" id="SM00849">
    <property type="entry name" value="Lactamase_B"/>
    <property type="match status" value="1"/>
</dbReference>
<feature type="domain" description="Rhodanese" evidence="5">
    <location>
        <begin position="382"/>
        <end position="470"/>
    </location>
</feature>
<dbReference type="Gene3D" id="3.40.250.10">
    <property type="entry name" value="Rhodanese-like domain"/>
    <property type="match status" value="2"/>
</dbReference>
<evidence type="ECO:0000313" key="6">
    <source>
        <dbReference type="EMBL" id="MEB3102554.1"/>
    </source>
</evidence>
<feature type="domain" description="Rhodanese" evidence="5">
    <location>
        <begin position="281"/>
        <end position="311"/>
    </location>
</feature>
<evidence type="ECO:0000256" key="1">
    <source>
        <dbReference type="ARBA" id="ARBA00022723"/>
    </source>
</evidence>
<dbReference type="InterPro" id="IPR036866">
    <property type="entry name" value="RibonucZ/Hydroxyglut_hydro"/>
</dbReference>
<comment type="catalytic activity">
    <reaction evidence="2">
        <text>3',5'-cyclic CMP + H2O = CMP + H(+)</text>
        <dbReference type="Rhea" id="RHEA:72675"/>
        <dbReference type="ChEBI" id="CHEBI:15377"/>
        <dbReference type="ChEBI" id="CHEBI:15378"/>
        <dbReference type="ChEBI" id="CHEBI:58003"/>
        <dbReference type="ChEBI" id="CHEBI:60377"/>
    </reaction>
    <physiologicalReaction direction="left-to-right" evidence="2">
        <dbReference type="Rhea" id="RHEA:72676"/>
    </physiologicalReaction>
</comment>
<dbReference type="InterPro" id="IPR051682">
    <property type="entry name" value="Mito_Persulfide_Diox"/>
</dbReference>
<dbReference type="InterPro" id="IPR001279">
    <property type="entry name" value="Metallo-B-lactamas"/>
</dbReference>
<comment type="function">
    <text evidence="3">Counteracts the endogenous Pycsar antiviral defense system. Phosphodiesterase that enables metal-dependent hydrolysis of host cyclic nucleotide Pycsar defense signals such as cCMP and cUMP.</text>
</comment>
<dbReference type="EMBL" id="JAYJLD010000019">
    <property type="protein sequence ID" value="MEB3102554.1"/>
    <property type="molecule type" value="Genomic_DNA"/>
</dbReference>
<dbReference type="Gene3D" id="3.60.15.10">
    <property type="entry name" value="Ribonuclease Z/Hydroxyacylglutathione hydrolase-like"/>
    <property type="match status" value="1"/>
</dbReference>
<evidence type="ECO:0000256" key="3">
    <source>
        <dbReference type="ARBA" id="ARBA00034301"/>
    </source>
</evidence>
<dbReference type="RefSeq" id="WP_371754678.1">
    <property type="nucleotide sequence ID" value="NZ_JAYJLD010000019.1"/>
</dbReference>
<dbReference type="Proteomes" id="UP001310386">
    <property type="component" value="Unassembled WGS sequence"/>
</dbReference>
<gene>
    <name evidence="6" type="ORF">VF724_12860</name>
</gene>
<dbReference type="SUPFAM" id="SSF52821">
    <property type="entry name" value="Rhodanese/Cell cycle control phosphatase"/>
    <property type="match status" value="2"/>
</dbReference>
<evidence type="ECO:0000259" key="5">
    <source>
        <dbReference type="PROSITE" id="PS50206"/>
    </source>
</evidence>
<organism evidence="6 7">
    <name type="scientific">Ferviditalea candida</name>
    <dbReference type="NCBI Taxonomy" id="3108399"/>
    <lineage>
        <taxon>Bacteria</taxon>
        <taxon>Bacillati</taxon>
        <taxon>Bacillota</taxon>
        <taxon>Bacilli</taxon>
        <taxon>Bacillales</taxon>
        <taxon>Paenibacillaceae</taxon>
        <taxon>Ferviditalea</taxon>
    </lineage>
</organism>